<evidence type="ECO:0000256" key="1">
    <source>
        <dbReference type="SAM" id="MobiDB-lite"/>
    </source>
</evidence>
<gene>
    <name evidence="2" type="ORF">P3T76_001998</name>
</gene>
<feature type="region of interest" description="Disordered" evidence="1">
    <location>
        <begin position="118"/>
        <end position="146"/>
    </location>
</feature>
<feature type="compositionally biased region" description="Basic and acidic residues" evidence="1">
    <location>
        <begin position="127"/>
        <end position="137"/>
    </location>
</feature>
<accession>A0AAD9LQW7</accession>
<protein>
    <submittedName>
        <fullName evidence="2">Uncharacterized protein</fullName>
    </submittedName>
</protein>
<comment type="caution">
    <text evidence="2">The sequence shown here is derived from an EMBL/GenBank/DDBJ whole genome shotgun (WGS) entry which is preliminary data.</text>
</comment>
<dbReference type="AlphaFoldDB" id="A0AAD9LQW7"/>
<keyword evidence="3" id="KW-1185">Reference proteome</keyword>
<dbReference type="Proteomes" id="UP001259832">
    <property type="component" value="Unassembled WGS sequence"/>
</dbReference>
<evidence type="ECO:0000313" key="2">
    <source>
        <dbReference type="EMBL" id="KAK1946445.1"/>
    </source>
</evidence>
<sequence>MPSYNINARVLDTLMAYLLRHYPELKRLNANGPAVQRIEACALEKAITLNELLAWSSHLACNTRTPSTPSITESTHAPAITPDITEHPKFRHQAALIEQLIQVNQKLDTRLAAMEDTIFNKQQPAHGTREDSSTDRPAKRRPTSTASSLKDAWFTWYTQMPRMWASTDKSTKHTRSTTKLVVAFMKLFIPIGFNLDETAAQYPDQVLNQQRHSSFPFSAKTASLLGVLKTS</sequence>
<reference evidence="2" key="1">
    <citation type="submission" date="2023-08" db="EMBL/GenBank/DDBJ databases">
        <title>Reference Genome Resource for the Citrus Pathogen Phytophthora citrophthora.</title>
        <authorList>
            <person name="Moller H."/>
            <person name="Coetzee B."/>
            <person name="Rose L.J."/>
            <person name="Van Niekerk J.M."/>
        </authorList>
    </citation>
    <scope>NUCLEOTIDE SEQUENCE</scope>
    <source>
        <strain evidence="2">STE-U-9442</strain>
    </source>
</reference>
<dbReference type="EMBL" id="JASMQC010000003">
    <property type="protein sequence ID" value="KAK1946445.1"/>
    <property type="molecule type" value="Genomic_DNA"/>
</dbReference>
<evidence type="ECO:0000313" key="3">
    <source>
        <dbReference type="Proteomes" id="UP001259832"/>
    </source>
</evidence>
<name>A0AAD9LQW7_9STRA</name>
<proteinExistence type="predicted"/>
<organism evidence="2 3">
    <name type="scientific">Phytophthora citrophthora</name>
    <dbReference type="NCBI Taxonomy" id="4793"/>
    <lineage>
        <taxon>Eukaryota</taxon>
        <taxon>Sar</taxon>
        <taxon>Stramenopiles</taxon>
        <taxon>Oomycota</taxon>
        <taxon>Peronosporomycetes</taxon>
        <taxon>Peronosporales</taxon>
        <taxon>Peronosporaceae</taxon>
        <taxon>Phytophthora</taxon>
    </lineage>
</organism>